<proteinExistence type="predicted"/>
<evidence type="ECO:0000313" key="3">
    <source>
        <dbReference type="Proteomes" id="UP000195402"/>
    </source>
</evidence>
<dbReference type="OMA" id="CYEAVEI"/>
<dbReference type="SMART" id="SM00256">
    <property type="entry name" value="FBOX"/>
    <property type="match status" value="1"/>
</dbReference>
<sequence length="410" mass="46324">MSSFLPDGIIVDILSKLPVKSILRFRCVCKPWCNLISNPNFVKIHLINHAIVKEKFNILLKDYNHLYSMEYYDSSSSNTCYEAVEIDYPFKSQEYPVEIFGSCNGLLCINPPGPGCNICLWNPSTKEYKEIPSPHDQFDINNFLGYAYGFGYDCNIDDYKLVRVICLYGASSDDDDEEVFYGCEVQVYTLGSNSWKHIPFIYPHELFVSPGVLVNGALHWRATLCKGGSKATDVLASFDIGDERFEEISLPLVHLDDMLFITVGALGGCLCIFDETSSLGIDVWVMKDYGVWESWTKLFTIAQQSLVGSVGSMSNLRPIRSFMNGEIILNVGLDECMDALVLYDAKHERVRILKIHGGGQWGEAATYVESLVSLYTGMYVCQERIEEAIKNTKKVKKRNKRKNKNKKKAG</sequence>
<gene>
    <name evidence="2" type="ORF">BVC80_8909g6</name>
</gene>
<dbReference type="CDD" id="cd22157">
    <property type="entry name" value="F-box_AtFBW1-like"/>
    <property type="match status" value="1"/>
</dbReference>
<evidence type="ECO:0000259" key="1">
    <source>
        <dbReference type="PROSITE" id="PS50181"/>
    </source>
</evidence>
<comment type="caution">
    <text evidence="2">The sequence shown here is derived from an EMBL/GenBank/DDBJ whole genome shotgun (WGS) entry which is preliminary data.</text>
</comment>
<dbReference type="NCBIfam" id="TIGR01640">
    <property type="entry name" value="F_box_assoc_1"/>
    <property type="match status" value="1"/>
</dbReference>
<dbReference type="Proteomes" id="UP000195402">
    <property type="component" value="Unassembled WGS sequence"/>
</dbReference>
<dbReference type="InterPro" id="IPR017451">
    <property type="entry name" value="F-box-assoc_interact_dom"/>
</dbReference>
<dbReference type="STRING" id="56857.A0A200RDS2"/>
<dbReference type="Pfam" id="PF07734">
    <property type="entry name" value="FBA_1"/>
    <property type="match status" value="1"/>
</dbReference>
<dbReference type="SUPFAM" id="SSF81383">
    <property type="entry name" value="F-box domain"/>
    <property type="match status" value="1"/>
</dbReference>
<keyword evidence="3" id="KW-1185">Reference proteome</keyword>
<protein>
    <submittedName>
        <fullName evidence="2">F-box domain</fullName>
    </submittedName>
</protein>
<dbReference type="EMBL" id="MVGT01000037">
    <property type="protein sequence ID" value="OVA20841.1"/>
    <property type="molecule type" value="Genomic_DNA"/>
</dbReference>
<dbReference type="InterPro" id="IPR006527">
    <property type="entry name" value="F-box-assoc_dom_typ1"/>
</dbReference>
<name>A0A200RDS2_MACCD</name>
<evidence type="ECO:0000313" key="2">
    <source>
        <dbReference type="EMBL" id="OVA20841.1"/>
    </source>
</evidence>
<dbReference type="PROSITE" id="PS50181">
    <property type="entry name" value="FBOX"/>
    <property type="match status" value="1"/>
</dbReference>
<dbReference type="AlphaFoldDB" id="A0A200RDS2"/>
<dbReference type="OrthoDB" id="1932945at2759"/>
<accession>A0A200RDS2</accession>
<dbReference type="InterPro" id="IPR050796">
    <property type="entry name" value="SCF_F-box_component"/>
</dbReference>
<dbReference type="PANTHER" id="PTHR31672:SF13">
    <property type="entry name" value="F-BOX PROTEIN CPR30-LIKE"/>
    <property type="match status" value="1"/>
</dbReference>
<dbReference type="Gene3D" id="1.20.1280.50">
    <property type="match status" value="1"/>
</dbReference>
<dbReference type="FunCoup" id="A0A200RDS2">
    <property type="interactions" value="1408"/>
</dbReference>
<dbReference type="PANTHER" id="PTHR31672">
    <property type="entry name" value="BNACNNG10540D PROTEIN"/>
    <property type="match status" value="1"/>
</dbReference>
<feature type="domain" description="F-box" evidence="1">
    <location>
        <begin position="1"/>
        <end position="44"/>
    </location>
</feature>
<dbReference type="Pfam" id="PF00646">
    <property type="entry name" value="F-box"/>
    <property type="match status" value="1"/>
</dbReference>
<dbReference type="InParanoid" id="A0A200RDS2"/>
<dbReference type="InterPro" id="IPR001810">
    <property type="entry name" value="F-box_dom"/>
</dbReference>
<organism evidence="2 3">
    <name type="scientific">Macleaya cordata</name>
    <name type="common">Five-seeded plume-poppy</name>
    <name type="synonym">Bocconia cordata</name>
    <dbReference type="NCBI Taxonomy" id="56857"/>
    <lineage>
        <taxon>Eukaryota</taxon>
        <taxon>Viridiplantae</taxon>
        <taxon>Streptophyta</taxon>
        <taxon>Embryophyta</taxon>
        <taxon>Tracheophyta</taxon>
        <taxon>Spermatophyta</taxon>
        <taxon>Magnoliopsida</taxon>
        <taxon>Ranunculales</taxon>
        <taxon>Papaveraceae</taxon>
        <taxon>Papaveroideae</taxon>
        <taxon>Macleaya</taxon>
    </lineage>
</organism>
<dbReference type="InterPro" id="IPR036047">
    <property type="entry name" value="F-box-like_dom_sf"/>
</dbReference>
<reference evidence="2 3" key="1">
    <citation type="journal article" date="2017" name="Mol. Plant">
        <title>The Genome of Medicinal Plant Macleaya cordata Provides New Insights into Benzylisoquinoline Alkaloids Metabolism.</title>
        <authorList>
            <person name="Liu X."/>
            <person name="Liu Y."/>
            <person name="Huang P."/>
            <person name="Ma Y."/>
            <person name="Qing Z."/>
            <person name="Tang Q."/>
            <person name="Cao H."/>
            <person name="Cheng P."/>
            <person name="Zheng Y."/>
            <person name="Yuan Z."/>
            <person name="Zhou Y."/>
            <person name="Liu J."/>
            <person name="Tang Z."/>
            <person name="Zhuo Y."/>
            <person name="Zhang Y."/>
            <person name="Yu L."/>
            <person name="Huang J."/>
            <person name="Yang P."/>
            <person name="Peng Q."/>
            <person name="Zhang J."/>
            <person name="Jiang W."/>
            <person name="Zhang Z."/>
            <person name="Lin K."/>
            <person name="Ro D.K."/>
            <person name="Chen X."/>
            <person name="Xiong X."/>
            <person name="Shang Y."/>
            <person name="Huang S."/>
            <person name="Zeng J."/>
        </authorList>
    </citation>
    <scope>NUCLEOTIDE SEQUENCE [LARGE SCALE GENOMIC DNA]</scope>
    <source>
        <strain evidence="3">cv. BLH2017</strain>
        <tissue evidence="2">Root</tissue>
    </source>
</reference>